<dbReference type="Pfam" id="PF02481">
    <property type="entry name" value="DNA_processg_A"/>
    <property type="match status" value="1"/>
</dbReference>
<accession>A0A6L5X4P5</accession>
<dbReference type="RefSeq" id="WP_154523932.1">
    <property type="nucleotide sequence ID" value="NZ_VULZ01000003.1"/>
</dbReference>
<comment type="similarity">
    <text evidence="1">Belongs to the DprA/Smf family.</text>
</comment>
<organism evidence="3 4">
    <name type="scientific">Porcincola intestinalis</name>
    <dbReference type="NCBI Taxonomy" id="2606632"/>
    <lineage>
        <taxon>Bacteria</taxon>
        <taxon>Bacillati</taxon>
        <taxon>Bacillota</taxon>
        <taxon>Clostridia</taxon>
        <taxon>Lachnospirales</taxon>
        <taxon>Lachnospiraceae</taxon>
        <taxon>Porcincola</taxon>
    </lineage>
</organism>
<proteinExistence type="inferred from homology"/>
<dbReference type="InterPro" id="IPR057666">
    <property type="entry name" value="DrpA_SLOG"/>
</dbReference>
<dbReference type="PANTHER" id="PTHR43022:SF1">
    <property type="entry name" value="PROTEIN SMF"/>
    <property type="match status" value="1"/>
</dbReference>
<evidence type="ECO:0000259" key="2">
    <source>
        <dbReference type="Pfam" id="PF02481"/>
    </source>
</evidence>
<dbReference type="GO" id="GO:0009294">
    <property type="term" value="P:DNA-mediated transformation"/>
    <property type="evidence" value="ECO:0007669"/>
    <property type="project" value="InterPro"/>
</dbReference>
<dbReference type="EMBL" id="VULZ01000003">
    <property type="protein sequence ID" value="MSS14363.1"/>
    <property type="molecule type" value="Genomic_DNA"/>
</dbReference>
<feature type="domain" description="Smf/DprA SLOG" evidence="2">
    <location>
        <begin position="161"/>
        <end position="370"/>
    </location>
</feature>
<gene>
    <name evidence="3" type="ORF">FYJ35_04790</name>
</gene>
<reference evidence="3 4" key="1">
    <citation type="submission" date="2019-08" db="EMBL/GenBank/DDBJ databases">
        <title>In-depth cultivation of the pig gut microbiome towards novel bacterial diversity and tailored functional studies.</title>
        <authorList>
            <person name="Wylensek D."/>
            <person name="Hitch T.C.A."/>
            <person name="Clavel T."/>
        </authorList>
    </citation>
    <scope>NUCLEOTIDE SEQUENCE [LARGE SCALE GENOMIC DNA]</scope>
    <source>
        <strain evidence="3 4">Oil+RF-744-WCA-WT-11</strain>
    </source>
</reference>
<evidence type="ECO:0000313" key="3">
    <source>
        <dbReference type="EMBL" id="MSS14363.1"/>
    </source>
</evidence>
<dbReference type="PANTHER" id="PTHR43022">
    <property type="entry name" value="PROTEIN SMF"/>
    <property type="match status" value="1"/>
</dbReference>
<dbReference type="Proteomes" id="UP000481852">
    <property type="component" value="Unassembled WGS sequence"/>
</dbReference>
<dbReference type="InterPro" id="IPR003488">
    <property type="entry name" value="DprA"/>
</dbReference>
<keyword evidence="4" id="KW-1185">Reference proteome</keyword>
<dbReference type="SUPFAM" id="SSF102405">
    <property type="entry name" value="MCP/YpsA-like"/>
    <property type="match status" value="1"/>
</dbReference>
<dbReference type="Gene3D" id="3.40.50.450">
    <property type="match status" value="1"/>
</dbReference>
<sequence>MSNPYEELSEKLFFSKEAAEYLGISTQRLNKLVQDGKLQPLKRSSSATIFHIDELNKRRKELAIFTTISQEGGKGMFRIDTRVKQEALNFSTLMNVLNRTEHSLEPDFDEFAKVHDVTAPMSSSDIVDRYSQTFGVEKWRLLGAYEKAKAAFQTLRETDEIIKRGSNDYPPLLMQTEQAPRFLYIRGRISLLFEKRTVALVGSRQASSKACDNTTRLAKILGENGITVISGLAKGIDVAGHSSALKYGFNTIAVIGTNLNQYYPRENESVQREIEKRGLVVSQFSPANKTERWFFPLRNGVMSGLSLATVIMEAGETSGALKQADFALKQGRQILIPESALNLPNVTWPRRYVERGAQVVHNSAEILKALSQSHIFKVENEPVQQTMADYLRDQEKGKYEQGSLFDWFDPVTVGE</sequence>
<evidence type="ECO:0000256" key="1">
    <source>
        <dbReference type="ARBA" id="ARBA00006525"/>
    </source>
</evidence>
<name>A0A6L5X4P5_9FIRM</name>
<protein>
    <submittedName>
        <fullName evidence="3">DNA processing protein DprA</fullName>
    </submittedName>
</protein>
<evidence type="ECO:0000313" key="4">
    <source>
        <dbReference type="Proteomes" id="UP000481852"/>
    </source>
</evidence>
<dbReference type="AlphaFoldDB" id="A0A6L5X4P5"/>
<comment type="caution">
    <text evidence="3">The sequence shown here is derived from an EMBL/GenBank/DDBJ whole genome shotgun (WGS) entry which is preliminary data.</text>
</comment>